<proteinExistence type="predicted"/>
<protein>
    <submittedName>
        <fullName evidence="1">Rna-directed dna polymerase from mobile element jockey-like</fullName>
    </submittedName>
</protein>
<reference evidence="1" key="1">
    <citation type="submission" date="2019-10" db="EMBL/GenBank/DDBJ databases">
        <authorList>
            <person name="Soares A.E.R."/>
            <person name="Aleixo A."/>
            <person name="Schneider P."/>
            <person name="Miyaki C.Y."/>
            <person name="Schneider M.P."/>
            <person name="Mello C."/>
            <person name="Vasconcelos A.T.R."/>
        </authorList>
    </citation>
    <scope>NUCLEOTIDE SEQUENCE</scope>
    <source>
        <tissue evidence="1">Muscle</tissue>
    </source>
</reference>
<dbReference type="Proteomes" id="UP001145742">
    <property type="component" value="Unassembled WGS sequence"/>
</dbReference>
<keyword evidence="2" id="KW-1185">Reference proteome</keyword>
<evidence type="ECO:0000313" key="2">
    <source>
        <dbReference type="Proteomes" id="UP001145742"/>
    </source>
</evidence>
<evidence type="ECO:0000313" key="1">
    <source>
        <dbReference type="EMBL" id="KAJ7418019.1"/>
    </source>
</evidence>
<dbReference type="EMBL" id="WHWB01033706">
    <property type="protein sequence ID" value="KAJ7418019.1"/>
    <property type="molecule type" value="Genomic_DNA"/>
</dbReference>
<sequence>MPWTMWMVEASAEPVKNLINIDKAKWEVLQLVQGNTQYRSRLGDEGIQSSPAEKDMGVLLDERLDMIWQCALTAQKAKCVLGYIQSSLASRSGGNSAPLLRSGESPPGVLNPALGFPAEEGRGPLGVGPEEATKTIRGMEHLFCEQA</sequence>
<name>A0ABQ9DAE4_9PASS</name>
<comment type="caution">
    <text evidence="1">The sequence shown here is derived from an EMBL/GenBank/DDBJ whole genome shotgun (WGS) entry which is preliminary data.</text>
</comment>
<accession>A0ABQ9DAE4</accession>
<organism evidence="1 2">
    <name type="scientific">Willisornis vidua</name>
    <name type="common">Xingu scale-backed antbird</name>
    <dbReference type="NCBI Taxonomy" id="1566151"/>
    <lineage>
        <taxon>Eukaryota</taxon>
        <taxon>Metazoa</taxon>
        <taxon>Chordata</taxon>
        <taxon>Craniata</taxon>
        <taxon>Vertebrata</taxon>
        <taxon>Euteleostomi</taxon>
        <taxon>Archelosauria</taxon>
        <taxon>Archosauria</taxon>
        <taxon>Dinosauria</taxon>
        <taxon>Saurischia</taxon>
        <taxon>Theropoda</taxon>
        <taxon>Coelurosauria</taxon>
        <taxon>Aves</taxon>
        <taxon>Neognathae</taxon>
        <taxon>Neoaves</taxon>
        <taxon>Telluraves</taxon>
        <taxon>Australaves</taxon>
        <taxon>Passeriformes</taxon>
        <taxon>Thamnophilidae</taxon>
        <taxon>Willisornis</taxon>
    </lineage>
</organism>
<gene>
    <name evidence="1" type="ORF">WISP_61495</name>
</gene>